<feature type="region of interest" description="Disordered" evidence="1">
    <location>
        <begin position="33"/>
        <end position="67"/>
    </location>
</feature>
<evidence type="ECO:0000256" key="3">
    <source>
        <dbReference type="SAM" id="SignalP"/>
    </source>
</evidence>
<evidence type="ECO:0008006" key="6">
    <source>
        <dbReference type="Google" id="ProtNLM"/>
    </source>
</evidence>
<evidence type="ECO:0000313" key="4">
    <source>
        <dbReference type="EMBL" id="ARX86417.1"/>
    </source>
</evidence>
<feature type="signal peptide" evidence="3">
    <location>
        <begin position="1"/>
        <end position="32"/>
    </location>
</feature>
<keyword evidence="3" id="KW-0732">Signal</keyword>
<keyword evidence="2" id="KW-0472">Membrane</keyword>
<feature type="chain" id="PRO_5011239829" description="Tat pathway signal sequence domain protein" evidence="3">
    <location>
        <begin position="33"/>
        <end position="105"/>
    </location>
</feature>
<dbReference type="InterPro" id="IPR006311">
    <property type="entry name" value="TAT_signal"/>
</dbReference>
<feature type="transmembrane region" description="Helical" evidence="2">
    <location>
        <begin position="77"/>
        <end position="98"/>
    </location>
</feature>
<dbReference type="KEGG" id="salf:SMD44_05888"/>
<reference evidence="4 5" key="1">
    <citation type="submission" date="2017-05" db="EMBL/GenBank/DDBJ databases">
        <title>Streptomyces alboflavus Genome sequencing and assembly.</title>
        <authorList>
            <person name="Wang Y."/>
            <person name="Du B."/>
            <person name="Ding Y."/>
            <person name="Liu H."/>
            <person name="Hou Q."/>
            <person name="Liu K."/>
            <person name="Wang C."/>
            <person name="Yao L."/>
        </authorList>
    </citation>
    <scope>NUCLEOTIDE SEQUENCE [LARGE SCALE GENOMIC DNA]</scope>
    <source>
        <strain evidence="4 5">MDJK44</strain>
    </source>
</reference>
<dbReference type="RefSeq" id="WP_030363110.1">
    <property type="nucleotide sequence ID" value="NZ_CP021748.1"/>
</dbReference>
<dbReference type="PROSITE" id="PS51318">
    <property type="entry name" value="TAT"/>
    <property type="match status" value="1"/>
</dbReference>
<organism evidence="4 5">
    <name type="scientific">Streptomyces alboflavus</name>
    <dbReference type="NCBI Taxonomy" id="67267"/>
    <lineage>
        <taxon>Bacteria</taxon>
        <taxon>Bacillati</taxon>
        <taxon>Actinomycetota</taxon>
        <taxon>Actinomycetes</taxon>
        <taxon>Kitasatosporales</taxon>
        <taxon>Streptomycetaceae</taxon>
        <taxon>Streptomyces</taxon>
    </lineage>
</organism>
<dbReference type="EMBL" id="CP021748">
    <property type="protein sequence ID" value="ARX86417.1"/>
    <property type="molecule type" value="Genomic_DNA"/>
</dbReference>
<name>A0A1Z1WIZ7_9ACTN</name>
<evidence type="ECO:0000256" key="2">
    <source>
        <dbReference type="SAM" id="Phobius"/>
    </source>
</evidence>
<evidence type="ECO:0000313" key="5">
    <source>
        <dbReference type="Proteomes" id="UP000195880"/>
    </source>
</evidence>
<accession>A0A1Z1WIZ7</accession>
<feature type="compositionally biased region" description="Low complexity" evidence="1">
    <location>
        <begin position="33"/>
        <end position="49"/>
    </location>
</feature>
<dbReference type="Proteomes" id="UP000195880">
    <property type="component" value="Chromosome"/>
</dbReference>
<dbReference type="eggNOG" id="ENOG5032EWK">
    <property type="taxonomic scope" value="Bacteria"/>
</dbReference>
<keyword evidence="2" id="KW-1133">Transmembrane helix</keyword>
<keyword evidence="5" id="KW-1185">Reference proteome</keyword>
<dbReference type="STRING" id="67267.GCA_000716675_07793"/>
<protein>
    <recommendedName>
        <fullName evidence="6">Tat pathway signal sequence domain protein</fullName>
    </recommendedName>
</protein>
<evidence type="ECO:0000256" key="1">
    <source>
        <dbReference type="SAM" id="MobiDB-lite"/>
    </source>
</evidence>
<keyword evidence="2" id="KW-0812">Transmembrane</keyword>
<dbReference type="AlphaFoldDB" id="A0A1Z1WIZ7"/>
<gene>
    <name evidence="4" type="ORF">SMD44_05888</name>
</gene>
<proteinExistence type="predicted"/>
<sequence>MSNRRRTSALRTAAVAAFAGGALLLPATAAFAASPSDTAPHSPAAATSARLDDGVAGVPEGGVKAGATGVRDAGDPAFIVAGGAMAAAGAAGLGFAMMRRGRTDA</sequence>